<dbReference type="OrthoDB" id="5835829at2759"/>
<dbReference type="Proteomes" id="UP000554482">
    <property type="component" value="Unassembled WGS sequence"/>
</dbReference>
<keyword evidence="3" id="KW-1133">Transmembrane helix</keyword>
<proteinExistence type="inferred from homology"/>
<feature type="transmembrane region" description="Helical" evidence="3">
    <location>
        <begin position="128"/>
        <end position="146"/>
    </location>
</feature>
<dbReference type="EMBL" id="JABWDY010011428">
    <property type="protein sequence ID" value="KAF5199795.1"/>
    <property type="molecule type" value="Genomic_DNA"/>
</dbReference>
<evidence type="ECO:0000313" key="4">
    <source>
        <dbReference type="EMBL" id="KAF5199795.1"/>
    </source>
</evidence>
<evidence type="ECO:0000256" key="2">
    <source>
        <dbReference type="ARBA" id="ARBA00022679"/>
    </source>
</evidence>
<keyword evidence="3" id="KW-0472">Membrane</keyword>
<organism evidence="4 5">
    <name type="scientific">Thalictrum thalictroides</name>
    <name type="common">Rue-anemone</name>
    <name type="synonym">Anemone thalictroides</name>
    <dbReference type="NCBI Taxonomy" id="46969"/>
    <lineage>
        <taxon>Eukaryota</taxon>
        <taxon>Viridiplantae</taxon>
        <taxon>Streptophyta</taxon>
        <taxon>Embryophyta</taxon>
        <taxon>Tracheophyta</taxon>
        <taxon>Spermatophyta</taxon>
        <taxon>Magnoliopsida</taxon>
        <taxon>Ranunculales</taxon>
        <taxon>Ranunculaceae</taxon>
        <taxon>Thalictroideae</taxon>
        <taxon>Thalictrum</taxon>
    </lineage>
</organism>
<keyword evidence="5" id="KW-1185">Reference proteome</keyword>
<dbReference type="FunFam" id="3.40.50.2000:FF:000037">
    <property type="entry name" value="Glycosyltransferase"/>
    <property type="match status" value="1"/>
</dbReference>
<dbReference type="Gene3D" id="3.40.50.2000">
    <property type="entry name" value="Glycogen Phosphorylase B"/>
    <property type="match status" value="2"/>
</dbReference>
<keyword evidence="2 4" id="KW-0808">Transferase</keyword>
<evidence type="ECO:0000256" key="1">
    <source>
        <dbReference type="ARBA" id="ARBA00009995"/>
    </source>
</evidence>
<dbReference type="PANTHER" id="PTHR48049">
    <property type="entry name" value="GLYCOSYLTRANSFERASE"/>
    <property type="match status" value="1"/>
</dbReference>
<evidence type="ECO:0000256" key="3">
    <source>
        <dbReference type="SAM" id="Phobius"/>
    </source>
</evidence>
<evidence type="ECO:0000313" key="5">
    <source>
        <dbReference type="Proteomes" id="UP000554482"/>
    </source>
</evidence>
<keyword evidence="3" id="KW-0812">Transmembrane</keyword>
<reference evidence="4 5" key="1">
    <citation type="submission" date="2020-06" db="EMBL/GenBank/DDBJ databases">
        <title>Transcriptomic and genomic resources for Thalictrum thalictroides and T. hernandezii: Facilitating candidate gene discovery in an emerging model plant lineage.</title>
        <authorList>
            <person name="Arias T."/>
            <person name="Riano-Pachon D.M."/>
            <person name="Di Stilio V.S."/>
        </authorList>
    </citation>
    <scope>NUCLEOTIDE SEQUENCE [LARGE SCALE GENOMIC DNA]</scope>
    <source>
        <strain evidence="5">cv. WT478/WT964</strain>
        <tissue evidence="4">Leaves</tissue>
    </source>
</reference>
<sequence length="437" mass="49317">MATTATFHIVMFPWFAMGHITPFLQLANKLAERGHKVSFFIPKNTQNKVNHLNLHPHLITFIPLIVPQVDGLPVGTETMSDLPVTKSPLLLQALDLTQEQVEPLVQKLKPDFIFFDFCYWITTLARRLGIISIMFAVISVVAFLSICNLKLYNYKPFEAKDQSFLSTEIDGRISFFNRVTTSLRESEALCFRSCSEMEGPNCEYLKNLYNKQVLLTGPILPESSNNPLEERWSKWLGGFEKGSVVYCAFGSECVLEKNQFQELVLGLERTGLPFLVRLKPPVGAETLEEALPEGFQERVKGRGVVHGGWVQQQQILNHPSVGCFVSHGGSSSIWESLVSSCQIIFVPQSGAQFADTKLMSEDLKVAVNVQRREEDGWFTRESLCEAVKLVMDEGSEVGKQVRENHHKWKEFLLSEGLDSSYIDNLIIKLQDILLSKA</sequence>
<name>A0A7J6WTJ6_THATH</name>
<feature type="transmembrane region" description="Helical" evidence="3">
    <location>
        <begin position="6"/>
        <end position="26"/>
    </location>
</feature>
<dbReference type="InterPro" id="IPR050481">
    <property type="entry name" value="UDP-glycosyltransf_plant"/>
</dbReference>
<gene>
    <name evidence="4" type="ORF">FRX31_010618</name>
</gene>
<protein>
    <submittedName>
        <fullName evidence="4">Glycosyltransferase</fullName>
    </submittedName>
</protein>
<dbReference type="AlphaFoldDB" id="A0A7J6WTJ6"/>
<comment type="caution">
    <text evidence="4">The sequence shown here is derived from an EMBL/GenBank/DDBJ whole genome shotgun (WGS) entry which is preliminary data.</text>
</comment>
<dbReference type="Pfam" id="PF00201">
    <property type="entry name" value="UDPGT"/>
    <property type="match status" value="1"/>
</dbReference>
<dbReference type="GO" id="GO:0035251">
    <property type="term" value="F:UDP-glucosyltransferase activity"/>
    <property type="evidence" value="ECO:0007669"/>
    <property type="project" value="InterPro"/>
</dbReference>
<accession>A0A7J6WTJ6</accession>
<dbReference type="SUPFAM" id="SSF53756">
    <property type="entry name" value="UDP-Glycosyltransferase/glycogen phosphorylase"/>
    <property type="match status" value="1"/>
</dbReference>
<comment type="similarity">
    <text evidence="1">Belongs to the UDP-glycosyltransferase family.</text>
</comment>
<dbReference type="PANTHER" id="PTHR48049:SF91">
    <property type="entry name" value="UDP-GLYCOSYLTRANSFERASE 79B7-RELATED"/>
    <property type="match status" value="1"/>
</dbReference>
<dbReference type="InterPro" id="IPR002213">
    <property type="entry name" value="UDP_glucos_trans"/>
</dbReference>
<dbReference type="CDD" id="cd03784">
    <property type="entry name" value="GT1_Gtf-like"/>
    <property type="match status" value="1"/>
</dbReference>